<proteinExistence type="predicted"/>
<evidence type="ECO:0000313" key="1">
    <source>
        <dbReference type="EMBL" id="KIJ14505.1"/>
    </source>
</evidence>
<organism evidence="1 2">
    <name type="scientific">Paxillus involutus ATCC 200175</name>
    <dbReference type="NCBI Taxonomy" id="664439"/>
    <lineage>
        <taxon>Eukaryota</taxon>
        <taxon>Fungi</taxon>
        <taxon>Dikarya</taxon>
        <taxon>Basidiomycota</taxon>
        <taxon>Agaricomycotina</taxon>
        <taxon>Agaricomycetes</taxon>
        <taxon>Agaricomycetidae</taxon>
        <taxon>Boletales</taxon>
        <taxon>Paxilineae</taxon>
        <taxon>Paxillaceae</taxon>
        <taxon>Paxillus</taxon>
    </lineage>
</organism>
<accession>A0A0C9TFS4</accession>
<dbReference type="HOGENOM" id="CLU_139300_0_0_1"/>
<reference evidence="2" key="2">
    <citation type="submission" date="2015-01" db="EMBL/GenBank/DDBJ databases">
        <title>Evolutionary Origins and Diversification of the Mycorrhizal Mutualists.</title>
        <authorList>
            <consortium name="DOE Joint Genome Institute"/>
            <consortium name="Mycorrhizal Genomics Consortium"/>
            <person name="Kohler A."/>
            <person name="Kuo A."/>
            <person name="Nagy L.G."/>
            <person name="Floudas D."/>
            <person name="Copeland A."/>
            <person name="Barry K.W."/>
            <person name="Cichocki N."/>
            <person name="Veneault-Fourrey C."/>
            <person name="LaButti K."/>
            <person name="Lindquist E.A."/>
            <person name="Lipzen A."/>
            <person name="Lundell T."/>
            <person name="Morin E."/>
            <person name="Murat C."/>
            <person name="Riley R."/>
            <person name="Ohm R."/>
            <person name="Sun H."/>
            <person name="Tunlid A."/>
            <person name="Henrissat B."/>
            <person name="Grigoriev I.V."/>
            <person name="Hibbett D.S."/>
            <person name="Martin F."/>
        </authorList>
    </citation>
    <scope>NUCLEOTIDE SEQUENCE [LARGE SCALE GENOMIC DNA]</scope>
    <source>
        <strain evidence="2">ATCC 200175</strain>
    </source>
</reference>
<name>A0A0C9TFS4_PAXIN</name>
<dbReference type="AlphaFoldDB" id="A0A0C9TFS4"/>
<protein>
    <submittedName>
        <fullName evidence="1">Uncharacterized protein</fullName>
    </submittedName>
</protein>
<sequence length="130" mass="15243">MMERIKDALLWHAITWMKRHLEPLAFAANVMQATLCRINTVLLTFSFLIMQYKSMMEDEDIWAVTAIIQSIEWKWVKCDQEIFIAAVVLNPFYKTTPFSRIPSLNNANIRTLLEHLYTSFFNCDPPPLCI</sequence>
<dbReference type="Proteomes" id="UP000053647">
    <property type="component" value="Unassembled WGS sequence"/>
</dbReference>
<dbReference type="EMBL" id="KN819342">
    <property type="protein sequence ID" value="KIJ14505.1"/>
    <property type="molecule type" value="Genomic_DNA"/>
</dbReference>
<evidence type="ECO:0000313" key="2">
    <source>
        <dbReference type="Proteomes" id="UP000053647"/>
    </source>
</evidence>
<dbReference type="SUPFAM" id="SSF53098">
    <property type="entry name" value="Ribonuclease H-like"/>
    <property type="match status" value="1"/>
</dbReference>
<reference evidence="1 2" key="1">
    <citation type="submission" date="2014-06" db="EMBL/GenBank/DDBJ databases">
        <authorList>
            <consortium name="DOE Joint Genome Institute"/>
            <person name="Kuo A."/>
            <person name="Kohler A."/>
            <person name="Nagy L.G."/>
            <person name="Floudas D."/>
            <person name="Copeland A."/>
            <person name="Barry K.W."/>
            <person name="Cichocki N."/>
            <person name="Veneault-Fourrey C."/>
            <person name="LaButti K."/>
            <person name="Lindquist E.A."/>
            <person name="Lipzen A."/>
            <person name="Lundell T."/>
            <person name="Morin E."/>
            <person name="Murat C."/>
            <person name="Sun H."/>
            <person name="Tunlid A."/>
            <person name="Henrissat B."/>
            <person name="Grigoriev I.V."/>
            <person name="Hibbett D.S."/>
            <person name="Martin F."/>
            <person name="Nordberg H.P."/>
            <person name="Cantor M.N."/>
            <person name="Hua S.X."/>
        </authorList>
    </citation>
    <scope>NUCLEOTIDE SEQUENCE [LARGE SCALE GENOMIC DNA]</scope>
    <source>
        <strain evidence="1 2">ATCC 200175</strain>
    </source>
</reference>
<keyword evidence="2" id="KW-1185">Reference proteome</keyword>
<dbReference type="OrthoDB" id="3270520at2759"/>
<dbReference type="InterPro" id="IPR012337">
    <property type="entry name" value="RNaseH-like_sf"/>
</dbReference>
<gene>
    <name evidence="1" type="ORF">PAXINDRAFT_12602</name>
</gene>